<dbReference type="Proteomes" id="UP000194420">
    <property type="component" value="Unassembled WGS sequence"/>
</dbReference>
<dbReference type="AlphaFoldDB" id="A0A1Y6EM84"/>
<protein>
    <submittedName>
        <fullName evidence="1">Uncharacterized protein</fullName>
    </submittedName>
</protein>
<evidence type="ECO:0000313" key="1">
    <source>
        <dbReference type="EMBL" id="SMQ63755.1"/>
    </source>
</evidence>
<reference evidence="2" key="1">
    <citation type="submission" date="2017-04" db="EMBL/GenBank/DDBJ databases">
        <authorList>
            <person name="Varghese N."/>
            <person name="Submissions S."/>
        </authorList>
    </citation>
    <scope>NUCLEOTIDE SEQUENCE [LARGE SCALE GENOMIC DNA]</scope>
</reference>
<evidence type="ECO:0000313" key="2">
    <source>
        <dbReference type="Proteomes" id="UP000194420"/>
    </source>
</evidence>
<gene>
    <name evidence="1" type="ORF">SAMN06297468_0899</name>
</gene>
<dbReference type="EMBL" id="FXWG01000001">
    <property type="protein sequence ID" value="SMQ63755.1"/>
    <property type="molecule type" value="Genomic_DNA"/>
</dbReference>
<accession>A0A1Y6EM84</accession>
<organism evidence="1 2">
    <name type="scientific">Altererythrobacter xiamenensis</name>
    <dbReference type="NCBI Taxonomy" id="1316679"/>
    <lineage>
        <taxon>Bacteria</taxon>
        <taxon>Pseudomonadati</taxon>
        <taxon>Pseudomonadota</taxon>
        <taxon>Alphaproteobacteria</taxon>
        <taxon>Sphingomonadales</taxon>
        <taxon>Erythrobacteraceae</taxon>
        <taxon>Altererythrobacter</taxon>
    </lineage>
</organism>
<sequence length="75" mass="8622">MAWDLETDFEFQKKRGRIREFVRLMIEPVGMRGEFGCQREGPDNAGIIAHRESLEQKGRYLEPLLAANELAEAAE</sequence>
<name>A0A1Y6EM84_9SPHN</name>
<proteinExistence type="predicted"/>
<keyword evidence="2" id="KW-1185">Reference proteome</keyword>